<protein>
    <recommendedName>
        <fullName evidence="1">Knr4/Smi1-like domain-containing protein</fullName>
    </recommendedName>
</protein>
<dbReference type="SUPFAM" id="SSF160631">
    <property type="entry name" value="SMI1/KNR4-like"/>
    <property type="match status" value="1"/>
</dbReference>
<gene>
    <name evidence="2" type="ORF">E5352_17365</name>
</gene>
<feature type="domain" description="Knr4/Smi1-like" evidence="1">
    <location>
        <begin position="20"/>
        <end position="138"/>
    </location>
</feature>
<sequence length="163" mass="17769">MDPSSSVAARSSLDLIRVEGFRLPGSYCEFAATLGYGRFGGLAIIYSGVPEHQDSILVQGARAKGFINDAVADDYFEFEPDGDNEIAARLYPFAASENGEYFVWDLNEKRADEYPIYCVGARMAGLRYAAKSLDQLLEKLCSGSIKDVMGPGYAPLLPTFEGL</sequence>
<dbReference type="Gene3D" id="3.40.1580.10">
    <property type="entry name" value="SMI1/KNR4-like"/>
    <property type="match status" value="1"/>
</dbReference>
<name>A0A4S2CSZ7_STEMA</name>
<dbReference type="Pfam" id="PF09346">
    <property type="entry name" value="SMI1_KNR4"/>
    <property type="match status" value="1"/>
</dbReference>
<reference evidence="2 3" key="1">
    <citation type="submission" date="2019-04" db="EMBL/GenBank/DDBJ databases">
        <title>Microbes associate with the intestines of laboratory mice.</title>
        <authorList>
            <person name="Navarre W."/>
            <person name="Wong E."/>
            <person name="Huang K."/>
            <person name="Tropini C."/>
            <person name="Ng K."/>
            <person name="Yu B."/>
        </authorList>
    </citation>
    <scope>NUCLEOTIDE SEQUENCE [LARGE SCALE GENOMIC DNA]</scope>
    <source>
        <strain evidence="2 3">NM62_B4-13</strain>
    </source>
</reference>
<dbReference type="Proteomes" id="UP000306631">
    <property type="component" value="Unassembled WGS sequence"/>
</dbReference>
<organism evidence="2 3">
    <name type="scientific">Stenotrophomonas maltophilia</name>
    <name type="common">Pseudomonas maltophilia</name>
    <name type="synonym">Xanthomonas maltophilia</name>
    <dbReference type="NCBI Taxonomy" id="40324"/>
    <lineage>
        <taxon>Bacteria</taxon>
        <taxon>Pseudomonadati</taxon>
        <taxon>Pseudomonadota</taxon>
        <taxon>Gammaproteobacteria</taxon>
        <taxon>Lysobacterales</taxon>
        <taxon>Lysobacteraceae</taxon>
        <taxon>Stenotrophomonas</taxon>
        <taxon>Stenotrophomonas maltophilia group</taxon>
    </lineage>
</organism>
<dbReference type="EMBL" id="SRYW01000020">
    <property type="protein sequence ID" value="TGY31997.1"/>
    <property type="molecule type" value="Genomic_DNA"/>
</dbReference>
<accession>A0A4S2CSZ7</accession>
<dbReference type="InterPro" id="IPR018958">
    <property type="entry name" value="Knr4/Smi1-like_dom"/>
</dbReference>
<evidence type="ECO:0000313" key="3">
    <source>
        <dbReference type="Proteomes" id="UP000306631"/>
    </source>
</evidence>
<proteinExistence type="predicted"/>
<dbReference type="AlphaFoldDB" id="A0A4S2CSZ7"/>
<comment type="caution">
    <text evidence="2">The sequence shown here is derived from an EMBL/GenBank/DDBJ whole genome shotgun (WGS) entry which is preliminary data.</text>
</comment>
<dbReference type="OrthoDB" id="7066076at2"/>
<evidence type="ECO:0000313" key="2">
    <source>
        <dbReference type="EMBL" id="TGY31997.1"/>
    </source>
</evidence>
<evidence type="ECO:0000259" key="1">
    <source>
        <dbReference type="Pfam" id="PF09346"/>
    </source>
</evidence>
<dbReference type="InterPro" id="IPR037883">
    <property type="entry name" value="Knr4/Smi1-like_sf"/>
</dbReference>